<dbReference type="Pfam" id="PF01551">
    <property type="entry name" value="Peptidase_M23"/>
    <property type="match status" value="1"/>
</dbReference>
<dbReference type="CDD" id="cd12797">
    <property type="entry name" value="M23_peptidase"/>
    <property type="match status" value="1"/>
</dbReference>
<feature type="domain" description="M23ase beta-sheet core" evidence="9">
    <location>
        <begin position="349"/>
        <end position="446"/>
    </location>
</feature>
<dbReference type="GO" id="GO:0004222">
    <property type="term" value="F:metalloendopeptidase activity"/>
    <property type="evidence" value="ECO:0007669"/>
    <property type="project" value="TreeGrafter"/>
</dbReference>
<protein>
    <submittedName>
        <fullName evidence="10">Murein DD-endopeptidase MepM and murein hydrolase activator NlpD, contain LysM domain</fullName>
    </submittedName>
</protein>
<dbReference type="Proteomes" id="UP000199019">
    <property type="component" value="Unassembled WGS sequence"/>
</dbReference>
<evidence type="ECO:0000313" key="11">
    <source>
        <dbReference type="Proteomes" id="UP000199019"/>
    </source>
</evidence>
<dbReference type="InterPro" id="IPR016047">
    <property type="entry name" value="M23ase_b-sheet_dom"/>
</dbReference>
<evidence type="ECO:0000256" key="7">
    <source>
        <dbReference type="SAM" id="MobiDB-lite"/>
    </source>
</evidence>
<name>A0A1H9UGZ7_9MICO</name>
<keyword evidence="4 10" id="KW-0378">Hydrolase</keyword>
<evidence type="ECO:0000256" key="3">
    <source>
        <dbReference type="ARBA" id="ARBA00022723"/>
    </source>
</evidence>
<feature type="chain" id="PRO_5011480625" evidence="8">
    <location>
        <begin position="42"/>
        <end position="450"/>
    </location>
</feature>
<dbReference type="EMBL" id="FOHB01000003">
    <property type="protein sequence ID" value="SES08541.1"/>
    <property type="molecule type" value="Genomic_DNA"/>
</dbReference>
<evidence type="ECO:0000256" key="8">
    <source>
        <dbReference type="SAM" id="SignalP"/>
    </source>
</evidence>
<dbReference type="SUPFAM" id="SSF51261">
    <property type="entry name" value="Duplicated hybrid motif"/>
    <property type="match status" value="1"/>
</dbReference>
<feature type="signal peptide" evidence="8">
    <location>
        <begin position="1"/>
        <end position="41"/>
    </location>
</feature>
<keyword evidence="11" id="KW-1185">Reference proteome</keyword>
<dbReference type="Gene3D" id="2.70.70.10">
    <property type="entry name" value="Glucose Permease (Domain IIA)"/>
    <property type="match status" value="1"/>
</dbReference>
<gene>
    <name evidence="10" type="ORF">SAMN05216199_1910</name>
</gene>
<keyword evidence="6" id="KW-0482">Metalloprotease</keyword>
<comment type="cofactor">
    <cofactor evidence="1">
        <name>Zn(2+)</name>
        <dbReference type="ChEBI" id="CHEBI:29105"/>
    </cofactor>
</comment>
<dbReference type="STRING" id="587636.SAMN05216199_1910"/>
<reference evidence="11" key="1">
    <citation type="submission" date="2016-10" db="EMBL/GenBank/DDBJ databases">
        <authorList>
            <person name="Varghese N."/>
            <person name="Submissions S."/>
        </authorList>
    </citation>
    <scope>NUCLEOTIDE SEQUENCE [LARGE SCALE GENOMIC DNA]</scope>
    <source>
        <strain evidence="11">CGMCC 1.6963</strain>
    </source>
</reference>
<sequence>MGPMSANQPRRAVSRRVRLVTVGTALACAVTLMAPPMGATAADPNDQKRKVDREISQLKDQLHDTSADLAAAFIALRRTQAALPVAQAKLDRANAALAKADRHNDEMAVALQVAQANEARAVDALARTDADIADTRSRVAHFAAQMYQDQGMGQLSVAMSATSPDDFATKLAMADTVMSVQNSSLQRLSTVQAAATAQKAHVEALRRDSARAKVAAENALKAATAARAQAQTAKVHLDQLAAQQRSQAAQVAARKAAEQRKLTGMQAESDRLTRVLAARARAARIAAAKARAAREAAARAAARKAKRRYVAPPPPPAERSGGYLSAPSTAPISSEFGMRYHPILHYWRLHAGRDYAANCGQPIYAAAPGTIISAGVAGGYGNQIVIDHGLHGGVDLATTYNHMTRFARTGGYVNRGQVIGYVGTTGTSTGCHLHFEARENGTPVDPRKWL</sequence>
<feature type="region of interest" description="Disordered" evidence="7">
    <location>
        <begin position="304"/>
        <end position="325"/>
    </location>
</feature>
<dbReference type="InterPro" id="IPR050570">
    <property type="entry name" value="Cell_wall_metabolism_enzyme"/>
</dbReference>
<dbReference type="AlphaFoldDB" id="A0A1H9UGZ7"/>
<keyword evidence="5" id="KW-0862">Zinc</keyword>
<keyword evidence="8" id="KW-0732">Signal</keyword>
<evidence type="ECO:0000256" key="4">
    <source>
        <dbReference type="ARBA" id="ARBA00022801"/>
    </source>
</evidence>
<keyword evidence="2" id="KW-0645">Protease</keyword>
<evidence type="ECO:0000256" key="5">
    <source>
        <dbReference type="ARBA" id="ARBA00022833"/>
    </source>
</evidence>
<evidence type="ECO:0000256" key="2">
    <source>
        <dbReference type="ARBA" id="ARBA00022670"/>
    </source>
</evidence>
<evidence type="ECO:0000313" key="10">
    <source>
        <dbReference type="EMBL" id="SES08541.1"/>
    </source>
</evidence>
<proteinExistence type="predicted"/>
<keyword evidence="3" id="KW-0479">Metal-binding</keyword>
<dbReference type="InterPro" id="IPR011055">
    <property type="entry name" value="Dup_hybrid_motif"/>
</dbReference>
<evidence type="ECO:0000256" key="6">
    <source>
        <dbReference type="ARBA" id="ARBA00023049"/>
    </source>
</evidence>
<dbReference type="Gene3D" id="6.10.250.3150">
    <property type="match status" value="1"/>
</dbReference>
<dbReference type="GO" id="GO:0046872">
    <property type="term" value="F:metal ion binding"/>
    <property type="evidence" value="ECO:0007669"/>
    <property type="project" value="UniProtKB-KW"/>
</dbReference>
<organism evidence="10 11">
    <name type="scientific">Pedococcus cremeus</name>
    <dbReference type="NCBI Taxonomy" id="587636"/>
    <lineage>
        <taxon>Bacteria</taxon>
        <taxon>Bacillati</taxon>
        <taxon>Actinomycetota</taxon>
        <taxon>Actinomycetes</taxon>
        <taxon>Micrococcales</taxon>
        <taxon>Intrasporangiaceae</taxon>
        <taxon>Pedococcus</taxon>
    </lineage>
</organism>
<evidence type="ECO:0000256" key="1">
    <source>
        <dbReference type="ARBA" id="ARBA00001947"/>
    </source>
</evidence>
<dbReference type="PANTHER" id="PTHR21666">
    <property type="entry name" value="PEPTIDASE-RELATED"/>
    <property type="match status" value="1"/>
</dbReference>
<evidence type="ECO:0000259" key="9">
    <source>
        <dbReference type="Pfam" id="PF01551"/>
    </source>
</evidence>
<accession>A0A1H9UGZ7</accession>
<dbReference type="PANTHER" id="PTHR21666:SF288">
    <property type="entry name" value="CELL DIVISION PROTEIN YTFB"/>
    <property type="match status" value="1"/>
</dbReference>
<dbReference type="GO" id="GO:0006508">
    <property type="term" value="P:proteolysis"/>
    <property type="evidence" value="ECO:0007669"/>
    <property type="project" value="UniProtKB-KW"/>
</dbReference>